<dbReference type="Pfam" id="PF03564">
    <property type="entry name" value="DUF1759"/>
    <property type="match status" value="1"/>
</dbReference>
<evidence type="ECO:0000256" key="1">
    <source>
        <dbReference type="ARBA" id="ARBA00022723"/>
    </source>
</evidence>
<feature type="coiled-coil region" evidence="5">
    <location>
        <begin position="112"/>
        <end position="149"/>
    </location>
</feature>
<protein>
    <submittedName>
        <fullName evidence="7">Putative bell all</fullName>
    </submittedName>
</protein>
<dbReference type="VEuPathDB" id="VectorBase:AALC636_009093"/>
<accession>A0A023ETK1</accession>
<evidence type="ECO:0000313" key="7">
    <source>
        <dbReference type="EMBL" id="JAC11729.1"/>
    </source>
</evidence>
<organism evidence="7">
    <name type="scientific">Aedes albopictus</name>
    <name type="common">Asian tiger mosquito</name>
    <name type="synonym">Stegomyia albopicta</name>
    <dbReference type="NCBI Taxonomy" id="7160"/>
    <lineage>
        <taxon>Eukaryota</taxon>
        <taxon>Metazoa</taxon>
        <taxon>Ecdysozoa</taxon>
        <taxon>Arthropoda</taxon>
        <taxon>Hexapoda</taxon>
        <taxon>Insecta</taxon>
        <taxon>Pterygota</taxon>
        <taxon>Neoptera</taxon>
        <taxon>Endopterygota</taxon>
        <taxon>Diptera</taxon>
        <taxon>Nematocera</taxon>
        <taxon>Culicoidea</taxon>
        <taxon>Culicidae</taxon>
        <taxon>Culicinae</taxon>
        <taxon>Aedini</taxon>
        <taxon>Aedes</taxon>
        <taxon>Stegomyia</taxon>
    </lineage>
</organism>
<dbReference type="SMART" id="SM00249">
    <property type="entry name" value="PHD"/>
    <property type="match status" value="1"/>
</dbReference>
<dbReference type="PANTHER" id="PTHR47331">
    <property type="entry name" value="PHD-TYPE DOMAIN-CONTAINING PROTEIN"/>
    <property type="match status" value="1"/>
</dbReference>
<keyword evidence="2 4" id="KW-0863">Zinc-finger</keyword>
<sequence length="393" mass="45210">TVFPGTEAGISKLIYPNHGGRYFLTAEGKQIELSFPARRQVSQNCAGAIKPKKTFKMAKKSIAPEDLWSCGACEEPNTYDDLVACDLCDTWYHKKCASLKNLPDDKESWVCMNCYKKKITKMEQEVDHIKKTEDLIKKLQGELAQMKLNSASNVKPEVIENKQQEDFQRNMFLWNQKQILMELPHFDGNPKDWSKFKNAFDVTTTQAEYSNLDNLSRLEKALKGTAAKSVQPLMISANNVPHIMRKLEEQFGQASMICRELRGDLERIKKLGNKTINEIADKLDCFIINMNTLNRADLLTDPRLLEELIWKLPYNLQVNWVEYTQKYVTQHQRQPALTELNTWIKPHAATQLAMNNMQMCTSAPEKKGRMNVHHDKIGSSHENIVAYAIRRTK</sequence>
<name>A0A023ETK1_AEDAL</name>
<keyword evidence="1" id="KW-0479">Metal-binding</keyword>
<dbReference type="GO" id="GO:0008270">
    <property type="term" value="F:zinc ion binding"/>
    <property type="evidence" value="ECO:0007669"/>
    <property type="project" value="UniProtKB-KW"/>
</dbReference>
<evidence type="ECO:0000256" key="4">
    <source>
        <dbReference type="PROSITE-ProRule" id="PRU00146"/>
    </source>
</evidence>
<keyword evidence="3" id="KW-0862">Zinc</keyword>
<feature type="non-terminal residue" evidence="7">
    <location>
        <position position="1"/>
    </location>
</feature>
<feature type="domain" description="PHD-type" evidence="6">
    <location>
        <begin position="67"/>
        <end position="117"/>
    </location>
</feature>
<proteinExistence type="evidence at transcript level"/>
<dbReference type="SUPFAM" id="SSF57903">
    <property type="entry name" value="FYVE/PHD zinc finger"/>
    <property type="match status" value="1"/>
</dbReference>
<dbReference type="InterPro" id="IPR005312">
    <property type="entry name" value="DUF1759"/>
</dbReference>
<dbReference type="PROSITE" id="PS01359">
    <property type="entry name" value="ZF_PHD_1"/>
    <property type="match status" value="1"/>
</dbReference>
<evidence type="ECO:0000256" key="3">
    <source>
        <dbReference type="ARBA" id="ARBA00022833"/>
    </source>
</evidence>
<dbReference type="InterPro" id="IPR019787">
    <property type="entry name" value="Znf_PHD-finger"/>
</dbReference>
<keyword evidence="5" id="KW-0175">Coiled coil</keyword>
<dbReference type="InterPro" id="IPR001965">
    <property type="entry name" value="Znf_PHD"/>
</dbReference>
<evidence type="ECO:0000256" key="2">
    <source>
        <dbReference type="ARBA" id="ARBA00022771"/>
    </source>
</evidence>
<dbReference type="VEuPathDB" id="VectorBase:AALF007947"/>
<dbReference type="VEuPathDB" id="VectorBase:AALFPA_079878"/>
<dbReference type="Pfam" id="PF00628">
    <property type="entry name" value="PHD"/>
    <property type="match status" value="1"/>
</dbReference>
<dbReference type="AlphaFoldDB" id="A0A023ETK1"/>
<dbReference type="CDD" id="cd15517">
    <property type="entry name" value="PHD_TCF19_like"/>
    <property type="match status" value="1"/>
</dbReference>
<dbReference type="Gene3D" id="3.30.40.10">
    <property type="entry name" value="Zinc/RING finger domain, C3HC4 (zinc finger)"/>
    <property type="match status" value="1"/>
</dbReference>
<evidence type="ECO:0000256" key="5">
    <source>
        <dbReference type="SAM" id="Coils"/>
    </source>
</evidence>
<dbReference type="EMBL" id="GAPW01001869">
    <property type="protein sequence ID" value="JAC11729.1"/>
    <property type="molecule type" value="mRNA"/>
</dbReference>
<dbReference type="InterPro" id="IPR019786">
    <property type="entry name" value="Zinc_finger_PHD-type_CS"/>
</dbReference>
<dbReference type="InterPro" id="IPR013083">
    <property type="entry name" value="Znf_RING/FYVE/PHD"/>
</dbReference>
<dbReference type="InterPro" id="IPR011011">
    <property type="entry name" value="Znf_FYVE_PHD"/>
</dbReference>
<evidence type="ECO:0000259" key="6">
    <source>
        <dbReference type="PROSITE" id="PS50016"/>
    </source>
</evidence>
<reference evidence="7" key="1">
    <citation type="journal article" date="2014" name="PLoS Negl. Trop. Dis.">
        <title>Identification and characterization of seminal fluid proteins in the Asian tiger mosquito, Aedes albopictus.</title>
        <authorList>
            <person name="Boes K.E."/>
            <person name="Ribeiro J.M."/>
            <person name="Wong A."/>
            <person name="Harrington L.C."/>
            <person name="Wolfner M.F."/>
            <person name="Sirot L.K."/>
        </authorList>
    </citation>
    <scope>NUCLEOTIDE SEQUENCE</scope>
    <source>
        <tissue evidence="7">Reproductive organs</tissue>
    </source>
</reference>
<dbReference type="PROSITE" id="PS50016">
    <property type="entry name" value="ZF_PHD_2"/>
    <property type="match status" value="1"/>
</dbReference>